<protein>
    <recommendedName>
        <fullName evidence="3">SWIM-type domain-containing protein</fullName>
    </recommendedName>
</protein>
<evidence type="ECO:0000313" key="5">
    <source>
        <dbReference type="Proteomes" id="UP000652761"/>
    </source>
</evidence>
<comment type="caution">
    <text evidence="4">The sequence shown here is derived from an EMBL/GenBank/DDBJ whole genome shotgun (WGS) entry which is preliminary data.</text>
</comment>
<organism evidence="4 5">
    <name type="scientific">Colocasia esculenta</name>
    <name type="common">Wild taro</name>
    <name type="synonym">Arum esculentum</name>
    <dbReference type="NCBI Taxonomy" id="4460"/>
    <lineage>
        <taxon>Eukaryota</taxon>
        <taxon>Viridiplantae</taxon>
        <taxon>Streptophyta</taxon>
        <taxon>Embryophyta</taxon>
        <taxon>Tracheophyta</taxon>
        <taxon>Spermatophyta</taxon>
        <taxon>Magnoliopsida</taxon>
        <taxon>Liliopsida</taxon>
        <taxon>Araceae</taxon>
        <taxon>Aroideae</taxon>
        <taxon>Colocasieae</taxon>
        <taxon>Colocasia</taxon>
    </lineage>
</organism>
<evidence type="ECO:0000259" key="3">
    <source>
        <dbReference type="PROSITE" id="PS50966"/>
    </source>
</evidence>
<keyword evidence="1" id="KW-0479">Metal-binding</keyword>
<keyword evidence="1" id="KW-0863">Zinc-finger</keyword>
<dbReference type="PROSITE" id="PS50966">
    <property type="entry name" value="ZF_SWIM"/>
    <property type="match status" value="1"/>
</dbReference>
<evidence type="ECO:0000256" key="1">
    <source>
        <dbReference type="PROSITE-ProRule" id="PRU00325"/>
    </source>
</evidence>
<keyword evidence="2" id="KW-0812">Transmembrane</keyword>
<evidence type="ECO:0000256" key="2">
    <source>
        <dbReference type="SAM" id="Phobius"/>
    </source>
</evidence>
<dbReference type="Proteomes" id="UP000652761">
    <property type="component" value="Unassembled WGS sequence"/>
</dbReference>
<dbReference type="InterPro" id="IPR007527">
    <property type="entry name" value="Znf_SWIM"/>
</dbReference>
<keyword evidence="1" id="KW-0862">Zinc</keyword>
<reference evidence="4" key="1">
    <citation type="submission" date="2017-07" db="EMBL/GenBank/DDBJ databases">
        <title>Taro Niue Genome Assembly and Annotation.</title>
        <authorList>
            <person name="Atibalentja N."/>
            <person name="Keating K."/>
            <person name="Fields C.J."/>
        </authorList>
    </citation>
    <scope>NUCLEOTIDE SEQUENCE</scope>
    <source>
        <strain evidence="4">Niue_2</strain>
        <tissue evidence="4">Leaf</tissue>
    </source>
</reference>
<feature type="transmembrane region" description="Helical" evidence="2">
    <location>
        <begin position="322"/>
        <end position="346"/>
    </location>
</feature>
<sequence>MGRSVASRGPKAKSLGRRPFPPSLLLFPFPSSPAMGRFPSNDRGVVAPAGSWQSGRAASWSEEEVSCRREGPLWGSFFVKGFVVAALHPIMTRLSRCPSLSRCPVLGCQSVVAPASVVSRPGGVSRVRGGSACGPSTLRRSEVAVLEIFGSVGGDATFKVPGRGPGGRVVTVVSERVSTEICVRLPYKIHVRAVVDCSCCCVACVASLVTRCVHAVVARSTLDSLAVVFPIWRMIAGKSRRSLRHLHVVVVGLVLTGCELWSRCIAWLPGVLWVSQNGALVVLVKVLPRIVLLSLLAECAVWLGCILVRFSQDGSWRFGVEVALLVVRQALFVACVQVVLVLRLAIASSIGFCWRQSRLLVGDEGYKPLLMPLSPFSPLLPFPLFSGDGEVPLRRSGDGDTGGLMA</sequence>
<keyword evidence="2" id="KW-0472">Membrane</keyword>
<accession>A0A843WD83</accession>
<dbReference type="EMBL" id="NMUH01004040">
    <property type="protein sequence ID" value="MQM08142.1"/>
    <property type="molecule type" value="Genomic_DNA"/>
</dbReference>
<keyword evidence="2" id="KW-1133">Transmembrane helix</keyword>
<dbReference type="AlphaFoldDB" id="A0A843WD83"/>
<proteinExistence type="predicted"/>
<keyword evidence="5" id="KW-1185">Reference proteome</keyword>
<feature type="domain" description="SWIM-type" evidence="3">
    <location>
        <begin position="187"/>
        <end position="223"/>
    </location>
</feature>
<gene>
    <name evidence="4" type="ORF">Taro_040995</name>
</gene>
<feature type="transmembrane region" description="Helical" evidence="2">
    <location>
        <begin position="290"/>
        <end position="310"/>
    </location>
</feature>
<evidence type="ECO:0000313" key="4">
    <source>
        <dbReference type="EMBL" id="MQM08142.1"/>
    </source>
</evidence>
<dbReference type="GO" id="GO:0008270">
    <property type="term" value="F:zinc ion binding"/>
    <property type="evidence" value="ECO:0007669"/>
    <property type="project" value="UniProtKB-KW"/>
</dbReference>
<name>A0A843WD83_COLES</name>